<dbReference type="InterPro" id="IPR004089">
    <property type="entry name" value="MCPsignal_dom"/>
</dbReference>
<dbReference type="GO" id="GO:0006935">
    <property type="term" value="P:chemotaxis"/>
    <property type="evidence" value="ECO:0007669"/>
    <property type="project" value="UniProtKB-KW"/>
</dbReference>
<evidence type="ECO:0000313" key="10">
    <source>
        <dbReference type="Proteomes" id="UP001451782"/>
    </source>
</evidence>
<dbReference type="PROSITE" id="PS50885">
    <property type="entry name" value="HAMP"/>
    <property type="match status" value="2"/>
</dbReference>
<dbReference type="EMBL" id="CP151762">
    <property type="protein sequence ID" value="WZU64561.1"/>
    <property type="molecule type" value="Genomic_DNA"/>
</dbReference>
<dbReference type="KEGG" id="yag:AABB28_04575"/>
<dbReference type="Gene3D" id="1.10.287.950">
    <property type="entry name" value="Methyl-accepting chemotaxis protein"/>
    <property type="match status" value="1"/>
</dbReference>
<keyword evidence="10" id="KW-1185">Reference proteome</keyword>
<protein>
    <submittedName>
        <fullName evidence="9">Methyl-accepting chemotaxis protein</fullName>
    </submittedName>
</protein>
<dbReference type="PANTHER" id="PTHR43531">
    <property type="entry name" value="PROTEIN ICFG"/>
    <property type="match status" value="1"/>
</dbReference>
<feature type="compositionally biased region" description="Basic and acidic residues" evidence="5">
    <location>
        <begin position="491"/>
        <end position="508"/>
    </location>
</feature>
<dbReference type="PROSITE" id="PS50111">
    <property type="entry name" value="CHEMOTAXIS_TRANSDUC_2"/>
    <property type="match status" value="1"/>
</dbReference>
<accession>A0AAN0NFV0</accession>
<evidence type="ECO:0000256" key="3">
    <source>
        <dbReference type="ARBA" id="ARBA00029447"/>
    </source>
</evidence>
<gene>
    <name evidence="9" type="ORF">AABB28_04575</name>
</gene>
<sequence length="783" mass="84160">MRFSTSIALSRKLPAIISALCVTASVSIAVVGYLDFRQSVFEAARKNFGILTQTRGETTVRWFENLERSVTSYANDPTFIAALSSFTSSYNLMIDSDGLRAAYVTNNPNPPHARALMDQASESVPYNFQHGRFHPYFREVLQTGGYDDIFLFNPRGDLMYSVAKKADYATNLLDGPYADSGLGAAFAMARDGEKGQVYFADFTSYEPSAGEAAAFVTTPVYDQSEQLLGVAAIQVPTDQIDAIVNDALGLGETGRIYAIGADLRTRNAPRFENGLARLSDVSNADQVRAIANDAPILASHMTGLEGEDVLTNGAMIDVFGQPWVVIGEITSNEVKTPVVAARNKMLIVTFVVAGIGVFLGWLTARSVVRPLAWLGVAMNRISEKDYDVALTDQDRRDEIGSLFRGLDDFRQKLRASDEAEEERQALQVQQAKVVSQLSTALTKLADGDLQHKIETPFDGEYDQLRQDYNRTVLNLNKTIGSVVLRSGAIRQRSDAMSRSSDDLSRRTENQAATLEETAAALDEMTASVKSAADGARQVKDVVGSAREDADKSEPVVKDAVHAMTEIEGSSQEISQIIGVIDDIAFQTNLLALNAGVEAARAGEAGRGFAVVASEVRALAQRSSDAAKQIKALISESSGQVERGVTLVGQAGQVLTKIASHINHISDLVAEIASGSEEQSIGLGEINIGVTQLDKVTQQNAAMVEEATASSHALNGDAAQLEELVTHFRLDETVTGSAAAQDNITQFVPQPAHQSGQMASDNARTAATKAVAGGGAREDIWQDF</sequence>
<dbReference type="SUPFAM" id="SSF158472">
    <property type="entry name" value="HAMP domain-like"/>
    <property type="match status" value="1"/>
</dbReference>
<dbReference type="AlphaFoldDB" id="A0AAN0NFV0"/>
<comment type="subcellular location">
    <subcellularLocation>
        <location evidence="1">Membrane</location>
    </subcellularLocation>
</comment>
<dbReference type="CDD" id="cd11386">
    <property type="entry name" value="MCP_signal"/>
    <property type="match status" value="1"/>
</dbReference>
<evidence type="ECO:0000256" key="5">
    <source>
        <dbReference type="SAM" id="MobiDB-lite"/>
    </source>
</evidence>
<evidence type="ECO:0000313" key="9">
    <source>
        <dbReference type="EMBL" id="WZU64561.1"/>
    </source>
</evidence>
<keyword evidence="4" id="KW-0807">Transducer</keyword>
<dbReference type="Pfam" id="PF00672">
    <property type="entry name" value="HAMP"/>
    <property type="match status" value="2"/>
</dbReference>
<dbReference type="CDD" id="cd06225">
    <property type="entry name" value="HAMP"/>
    <property type="match status" value="1"/>
</dbReference>
<keyword evidence="2" id="KW-0145">Chemotaxis</keyword>
<evidence type="ECO:0000256" key="4">
    <source>
        <dbReference type="PROSITE-ProRule" id="PRU00284"/>
    </source>
</evidence>
<dbReference type="SMART" id="SM00283">
    <property type="entry name" value="MA"/>
    <property type="match status" value="1"/>
</dbReference>
<keyword evidence="6" id="KW-0472">Membrane</keyword>
<dbReference type="InterPro" id="IPR003660">
    <property type="entry name" value="HAMP_dom"/>
</dbReference>
<reference evidence="9 10" key="1">
    <citation type="submission" date="2024-04" db="EMBL/GenBank/DDBJ databases">
        <title>Phylogenomic analyses of a clade within the roseobacter group suggest taxonomic reassignments of species of the genera Aestuariivita, Citreicella, Loktanella, Nautella, Pelagibaca, Ruegeria, Thalassobius, Thiobacimonas and Tropicibacter, and the proposal o.</title>
        <authorList>
            <person name="Jeon C.O."/>
        </authorList>
    </citation>
    <scope>NUCLEOTIDE SEQUENCE [LARGE SCALE GENOMIC DNA]</scope>
    <source>
        <strain evidence="9 10">G8-12</strain>
    </source>
</reference>
<dbReference type="Gene3D" id="6.10.340.10">
    <property type="match status" value="1"/>
</dbReference>
<feature type="domain" description="Methyl-accepting transducer" evidence="7">
    <location>
        <begin position="485"/>
        <end position="714"/>
    </location>
</feature>
<comment type="similarity">
    <text evidence="3">Belongs to the methyl-accepting chemotaxis (MCP) protein family.</text>
</comment>
<dbReference type="GO" id="GO:0016020">
    <property type="term" value="C:membrane"/>
    <property type="evidence" value="ECO:0007669"/>
    <property type="project" value="UniProtKB-SubCell"/>
</dbReference>
<dbReference type="Proteomes" id="UP001451782">
    <property type="component" value="Chromosome"/>
</dbReference>
<dbReference type="GO" id="GO:0007165">
    <property type="term" value="P:signal transduction"/>
    <property type="evidence" value="ECO:0007669"/>
    <property type="project" value="UniProtKB-KW"/>
</dbReference>
<dbReference type="PANTHER" id="PTHR43531:SF11">
    <property type="entry name" value="METHYL-ACCEPTING CHEMOTAXIS PROTEIN 3"/>
    <property type="match status" value="1"/>
</dbReference>
<dbReference type="SMART" id="SM00304">
    <property type="entry name" value="HAMP"/>
    <property type="match status" value="2"/>
</dbReference>
<keyword evidence="6" id="KW-1133">Transmembrane helix</keyword>
<dbReference type="FunFam" id="1.10.287.950:FF:000001">
    <property type="entry name" value="Methyl-accepting chemotaxis sensory transducer"/>
    <property type="match status" value="1"/>
</dbReference>
<name>A0AAN0NFV0_9RHOB</name>
<evidence type="ECO:0000256" key="6">
    <source>
        <dbReference type="SAM" id="Phobius"/>
    </source>
</evidence>
<dbReference type="RefSeq" id="WP_342070925.1">
    <property type="nucleotide sequence ID" value="NZ_CP151762.1"/>
</dbReference>
<keyword evidence="6" id="KW-0812">Transmembrane</keyword>
<feature type="domain" description="HAMP" evidence="8">
    <location>
        <begin position="428"/>
        <end position="480"/>
    </location>
</feature>
<evidence type="ECO:0000259" key="8">
    <source>
        <dbReference type="PROSITE" id="PS50885"/>
    </source>
</evidence>
<dbReference type="SUPFAM" id="SSF58104">
    <property type="entry name" value="Methyl-accepting chemotaxis protein (MCP) signaling domain"/>
    <property type="match status" value="1"/>
</dbReference>
<feature type="region of interest" description="Disordered" evidence="5">
    <location>
        <begin position="490"/>
        <end position="509"/>
    </location>
</feature>
<evidence type="ECO:0000256" key="2">
    <source>
        <dbReference type="ARBA" id="ARBA00022500"/>
    </source>
</evidence>
<dbReference type="Pfam" id="PF00015">
    <property type="entry name" value="MCPsignal"/>
    <property type="match status" value="1"/>
</dbReference>
<proteinExistence type="inferred from homology"/>
<evidence type="ECO:0000256" key="1">
    <source>
        <dbReference type="ARBA" id="ARBA00004370"/>
    </source>
</evidence>
<feature type="transmembrane region" description="Helical" evidence="6">
    <location>
        <begin position="345"/>
        <end position="364"/>
    </location>
</feature>
<evidence type="ECO:0000259" key="7">
    <source>
        <dbReference type="PROSITE" id="PS50111"/>
    </source>
</evidence>
<dbReference type="InterPro" id="IPR051310">
    <property type="entry name" value="MCP_chemotaxis"/>
</dbReference>
<organism evidence="9 10">
    <name type="scientific">Yoonia algicola</name>
    <dbReference type="NCBI Taxonomy" id="3137368"/>
    <lineage>
        <taxon>Bacteria</taxon>
        <taxon>Pseudomonadati</taxon>
        <taxon>Pseudomonadota</taxon>
        <taxon>Alphaproteobacteria</taxon>
        <taxon>Rhodobacterales</taxon>
        <taxon>Paracoccaceae</taxon>
        <taxon>Yoonia</taxon>
    </lineage>
</organism>
<feature type="domain" description="HAMP" evidence="8">
    <location>
        <begin position="365"/>
        <end position="418"/>
    </location>
</feature>